<protein>
    <submittedName>
        <fullName evidence="1">Neurogenic locus notch-like protein 1</fullName>
    </submittedName>
</protein>
<proteinExistence type="predicted"/>
<comment type="caution">
    <text evidence="1">The sequence shown here is derived from an EMBL/GenBank/DDBJ whole genome shotgun (WGS) entry which is preliminary data.</text>
</comment>
<dbReference type="AlphaFoldDB" id="A0AAE1GW65"/>
<evidence type="ECO:0000313" key="1">
    <source>
        <dbReference type="EMBL" id="KAK3910347.1"/>
    </source>
</evidence>
<name>A0AAE1GW65_9NEOP</name>
<dbReference type="EMBL" id="JAHWGI010000150">
    <property type="protein sequence ID" value="KAK3910347.1"/>
    <property type="molecule type" value="Genomic_DNA"/>
</dbReference>
<organism evidence="1 2">
    <name type="scientific">Frankliniella fusca</name>
    <dbReference type="NCBI Taxonomy" id="407009"/>
    <lineage>
        <taxon>Eukaryota</taxon>
        <taxon>Metazoa</taxon>
        <taxon>Ecdysozoa</taxon>
        <taxon>Arthropoda</taxon>
        <taxon>Hexapoda</taxon>
        <taxon>Insecta</taxon>
        <taxon>Pterygota</taxon>
        <taxon>Neoptera</taxon>
        <taxon>Paraneoptera</taxon>
        <taxon>Thysanoptera</taxon>
        <taxon>Terebrantia</taxon>
        <taxon>Thripoidea</taxon>
        <taxon>Thripidae</taxon>
        <taxon>Frankliniella</taxon>
    </lineage>
</organism>
<keyword evidence="2" id="KW-1185">Reference proteome</keyword>
<accession>A0AAE1GW65</accession>
<dbReference type="InterPro" id="IPR037193">
    <property type="entry name" value="GDNF_alpha"/>
</dbReference>
<reference evidence="1" key="2">
    <citation type="journal article" date="2023" name="BMC Genomics">
        <title>Pest status, molecular evolution, and epigenetic factors derived from the genome assembly of Frankliniella fusca, a thysanopteran phytovirus vector.</title>
        <authorList>
            <person name="Catto M.A."/>
            <person name="Labadie P.E."/>
            <person name="Jacobson A.L."/>
            <person name="Kennedy G.G."/>
            <person name="Srinivasan R."/>
            <person name="Hunt B.G."/>
        </authorList>
    </citation>
    <scope>NUCLEOTIDE SEQUENCE</scope>
    <source>
        <strain evidence="1">PL_HMW_Pooled</strain>
    </source>
</reference>
<reference evidence="1" key="1">
    <citation type="submission" date="2021-07" db="EMBL/GenBank/DDBJ databases">
        <authorList>
            <person name="Catto M.A."/>
            <person name="Jacobson A."/>
            <person name="Kennedy G."/>
            <person name="Labadie P."/>
            <person name="Hunt B.G."/>
            <person name="Srinivasan R."/>
        </authorList>
    </citation>
    <scope>NUCLEOTIDE SEQUENCE</scope>
    <source>
        <strain evidence="1">PL_HMW_Pooled</strain>
        <tissue evidence="1">Head</tissue>
    </source>
</reference>
<evidence type="ECO:0000313" key="2">
    <source>
        <dbReference type="Proteomes" id="UP001219518"/>
    </source>
</evidence>
<dbReference type="SUPFAM" id="SSF110035">
    <property type="entry name" value="GDNF receptor-like"/>
    <property type="match status" value="1"/>
</dbReference>
<gene>
    <name evidence="1" type="ORF">KUF71_020116</name>
</gene>
<dbReference type="Proteomes" id="UP001219518">
    <property type="component" value="Unassembled WGS sequence"/>
</dbReference>
<sequence length="147" mass="17448">MYSGNTVYLIKYAGNSVYLDKYAGNPVYLTRERCFQSWKQMRKTPIFGCICPNNHMKRRCDRIFSTLNYNRCVDKKYCLRCSKCRRFSRHSQFRSLFTGTKTITLSLNLTCWLAKDEETCYYWNVGLNEKESETSLKLSEIEDLNPH</sequence>